<keyword evidence="8" id="KW-0378">Hydrolase</keyword>
<evidence type="ECO:0000313" key="17">
    <source>
        <dbReference type="EMBL" id="KAG7666007.1"/>
    </source>
</evidence>
<dbReference type="RefSeq" id="XP_049266239.1">
    <property type="nucleotide sequence ID" value="XM_049408349.1"/>
</dbReference>
<dbReference type="GO" id="GO:0005634">
    <property type="term" value="C:nucleus"/>
    <property type="evidence" value="ECO:0007669"/>
    <property type="project" value="UniProtKB-SubCell"/>
</dbReference>
<dbReference type="SMART" id="SM00279">
    <property type="entry name" value="HhH2"/>
    <property type="match status" value="1"/>
</dbReference>
<dbReference type="CDD" id="cd09904">
    <property type="entry name" value="H3TH_XPG"/>
    <property type="match status" value="1"/>
</dbReference>
<evidence type="ECO:0000256" key="10">
    <source>
        <dbReference type="ARBA" id="ARBA00023204"/>
    </source>
</evidence>
<evidence type="ECO:0000256" key="6">
    <source>
        <dbReference type="ARBA" id="ARBA00022759"/>
    </source>
</evidence>
<evidence type="ECO:0000256" key="7">
    <source>
        <dbReference type="ARBA" id="ARBA00022763"/>
    </source>
</evidence>
<comment type="similarity">
    <text evidence="3">Belongs to the XPG/RAD2 endonuclease family. XPG subfamily.</text>
</comment>
<keyword evidence="6" id="KW-0255">Endonuclease</keyword>
<feature type="compositionally biased region" description="Acidic residues" evidence="14">
    <location>
        <begin position="368"/>
        <end position="378"/>
    </location>
</feature>
<comment type="caution">
    <text evidence="17">The sequence shown here is derived from an EMBL/GenBank/DDBJ whole genome shotgun (WGS) entry which is preliminary data.</text>
</comment>
<reference evidence="17 18" key="1">
    <citation type="journal article" date="2021" name="DNA Res.">
        <title>Genome analysis of Candida subhashii reveals its hybrid nature and dual mitochondrial genome conformations.</title>
        <authorList>
            <person name="Mixao V."/>
            <person name="Hegedusova E."/>
            <person name="Saus E."/>
            <person name="Pryszcz L.P."/>
            <person name="Cillingova A."/>
            <person name="Nosek J."/>
            <person name="Gabaldon T."/>
        </authorList>
    </citation>
    <scope>NUCLEOTIDE SEQUENCE [LARGE SCALE GENOMIC DNA]</scope>
    <source>
        <strain evidence="17 18">CBS 10753</strain>
    </source>
</reference>
<evidence type="ECO:0000256" key="5">
    <source>
        <dbReference type="ARBA" id="ARBA00022723"/>
    </source>
</evidence>
<evidence type="ECO:0000256" key="12">
    <source>
        <dbReference type="ARBA" id="ARBA00038112"/>
    </source>
</evidence>
<keyword evidence="11" id="KW-0539">Nucleus</keyword>
<evidence type="ECO:0000256" key="11">
    <source>
        <dbReference type="ARBA" id="ARBA00023242"/>
    </source>
</evidence>
<keyword evidence="18" id="KW-1185">Reference proteome</keyword>
<dbReference type="InterPro" id="IPR006085">
    <property type="entry name" value="XPG_DNA_repair_N"/>
</dbReference>
<keyword evidence="10" id="KW-0234">DNA repair</keyword>
<comment type="function">
    <text evidence="13">Single-stranded DNA endonuclease involved in excision repair of DNA damaged with UV light, bulky adducts, or cross-linking agents. Essential for the incision step of excision-repair.</text>
</comment>
<comment type="subcellular location">
    <subcellularLocation>
        <location evidence="2">Nucleus</location>
    </subcellularLocation>
</comment>
<dbReference type="Pfam" id="PF00752">
    <property type="entry name" value="XPG_N"/>
    <property type="match status" value="1"/>
</dbReference>
<feature type="domain" description="XPG-I" evidence="15">
    <location>
        <begin position="750"/>
        <end position="819"/>
    </location>
</feature>
<dbReference type="GO" id="GO:0048256">
    <property type="term" value="F:flap endonuclease activity"/>
    <property type="evidence" value="ECO:0007669"/>
    <property type="project" value="UniProtKB-ARBA"/>
</dbReference>
<evidence type="ECO:0000256" key="14">
    <source>
        <dbReference type="SAM" id="MobiDB-lite"/>
    </source>
</evidence>
<sequence>MGVQSLWDILGPTARPVRLEALSRKKLAVDASIWIYQFLKAVRDKEGNALPQSHIVGFFRRICKLLYFGIQPVFVFDGGVPVLKRETINIRKNRRQRKAETKRDAAKRLLAIQIQRQAEDVVNSRTKRKDSDDEEMIYLEDLPVNFPQHETATPAKERSPTPNSLKFRKADEYHLPDLTEFKVSKDDERIMPEEEFLESYEDFDHVDGIDINKVDPKSEAFEKLPIATQYMILSHLRLKSRLRMGYKKEQLEDLFPNSMDFSKFQIQQVQRRNFYTQKLMKVAGMGEDGNVTKRIASDKDRKYALIQNEDGWTLAFQSEESSAQKPIDIEDEDEDRDITRDVISYTKKIPVSADGTVIKSEDPKNDSDESDSDFEDVPLDVKQDTETQEEKEIQKAIIASIYDRFKDESKLESNNIRATTTDGYDQAELREAIKQSKLEYLEMQEEEQKVDHLLTSGNPDDKNGKMRAMDPDFGNSFLFDSMKPEESRPEPVKQSQGLGRSFLFSSEEHETGEIHLDRSVGEPETNQDENNVSESPETIESDISDIEVATVNVIEREDGQETLGSSKPKATKSQALPSWFQDEVKRTLNPHNETFVSYKEHEAHHRDKTEEEDAGLIPWYEAKDFLDGEERSTNEVEDEVEEIAPTLSKPQNVALIDQSGNKKKEERRAVAIDYDFEEDEEVELSKQMEVEEGDHEKLRVQIKESHNAHTMSLQTRITEEQLLQEQLQKAKRDSDEVTETMINDVQELLRRFGIPYITAPMEAEAQCAELLKLGLVDGIITDDSDCFLFGGDKIYKNMFNQKQYVECYLRDDIQAKLGLSQKNLIELALLLGSDYTEGIKGIGPVLAMEILAEFETLEKLKKWFDKHTTSTNIDKSNLTSVQKTLLTRIKNGKLYLSDSFPDKVVFDAYMLPEVDSDKDEFKWGVPDLDQIRSYLMYNVNWSQERVDEVMIPLIRDMNRRKAEGTQSTIGEFFPQEYIQSRKEINLGKRMKHAANKLNKKRKTTNV</sequence>
<comment type="similarity">
    <text evidence="12">Belongs to the XPG/RAD2 endonuclease family. GEN subfamily.</text>
</comment>
<evidence type="ECO:0000259" key="16">
    <source>
        <dbReference type="SMART" id="SM00485"/>
    </source>
</evidence>
<keyword evidence="4" id="KW-0540">Nuclease</keyword>
<evidence type="ECO:0000256" key="8">
    <source>
        <dbReference type="ARBA" id="ARBA00022801"/>
    </source>
</evidence>
<evidence type="ECO:0000256" key="1">
    <source>
        <dbReference type="ARBA" id="ARBA00001946"/>
    </source>
</evidence>
<dbReference type="InterPro" id="IPR008918">
    <property type="entry name" value="HhH2"/>
</dbReference>
<dbReference type="FunFam" id="3.40.50.1010:FF:000061">
    <property type="entry name" value="Single-stranded DNA endonuclease (Eurofung)"/>
    <property type="match status" value="1"/>
</dbReference>
<feature type="domain" description="XPG N-terminal" evidence="16">
    <location>
        <begin position="1"/>
        <end position="98"/>
    </location>
</feature>
<comment type="cofactor">
    <cofactor evidence="1">
        <name>Mg(2+)</name>
        <dbReference type="ChEBI" id="CHEBI:18420"/>
    </cofactor>
</comment>
<dbReference type="PROSITE" id="PS00842">
    <property type="entry name" value="XPG_2"/>
    <property type="match status" value="1"/>
</dbReference>
<name>A0A8J5QWG5_9ASCO</name>
<dbReference type="FunFam" id="3.40.50.1010:FF:000025">
    <property type="entry name" value="DNA repair protein RAD2"/>
    <property type="match status" value="1"/>
</dbReference>
<dbReference type="GO" id="GO:0003697">
    <property type="term" value="F:single-stranded DNA binding"/>
    <property type="evidence" value="ECO:0007669"/>
    <property type="project" value="TreeGrafter"/>
</dbReference>
<feature type="compositionally biased region" description="Basic and acidic residues" evidence="14">
    <location>
        <begin position="379"/>
        <end position="391"/>
    </location>
</feature>
<dbReference type="AlphaFoldDB" id="A0A8J5QWG5"/>
<gene>
    <name evidence="17" type="ORF">J8A68_000437</name>
</gene>
<dbReference type="OrthoDB" id="31113at2759"/>
<feature type="region of interest" description="Disordered" evidence="14">
    <location>
        <begin position="354"/>
        <end position="391"/>
    </location>
</feature>
<dbReference type="InterPro" id="IPR019974">
    <property type="entry name" value="XPG_CS"/>
</dbReference>
<dbReference type="Pfam" id="PF00867">
    <property type="entry name" value="XPG_I"/>
    <property type="match status" value="1"/>
</dbReference>
<evidence type="ECO:0000256" key="13">
    <source>
        <dbReference type="ARBA" id="ARBA00053135"/>
    </source>
</evidence>
<dbReference type="SMART" id="SM00485">
    <property type="entry name" value="XPGN"/>
    <property type="match status" value="1"/>
</dbReference>
<dbReference type="SMART" id="SM00484">
    <property type="entry name" value="XPGI"/>
    <property type="match status" value="1"/>
</dbReference>
<dbReference type="GeneID" id="73467238"/>
<dbReference type="FunFam" id="1.10.150.20:FF:000030">
    <property type="entry name" value="Flap endonuclease GEN-like 1"/>
    <property type="match status" value="1"/>
</dbReference>
<dbReference type="PANTHER" id="PTHR16171">
    <property type="entry name" value="DNA REPAIR PROTEIN COMPLEMENTING XP-G CELLS-RELATED"/>
    <property type="match status" value="1"/>
</dbReference>
<feature type="region of interest" description="Disordered" evidence="14">
    <location>
        <begin position="316"/>
        <end position="336"/>
    </location>
</feature>
<evidence type="ECO:0000256" key="9">
    <source>
        <dbReference type="ARBA" id="ARBA00022842"/>
    </source>
</evidence>
<evidence type="ECO:0000313" key="18">
    <source>
        <dbReference type="Proteomes" id="UP000694255"/>
    </source>
</evidence>
<dbReference type="EMBL" id="JAGSYN010000044">
    <property type="protein sequence ID" value="KAG7666007.1"/>
    <property type="molecule type" value="Genomic_DNA"/>
</dbReference>
<protein>
    <submittedName>
        <fullName evidence="17">RAD2</fullName>
    </submittedName>
</protein>
<keyword evidence="5" id="KW-0479">Metal-binding</keyword>
<evidence type="ECO:0000259" key="15">
    <source>
        <dbReference type="SMART" id="SM00484"/>
    </source>
</evidence>
<feature type="region of interest" description="Disordered" evidence="14">
    <location>
        <begin position="505"/>
        <end position="545"/>
    </location>
</feature>
<organism evidence="17 18">
    <name type="scientific">[Candida] subhashii</name>
    <dbReference type="NCBI Taxonomy" id="561895"/>
    <lineage>
        <taxon>Eukaryota</taxon>
        <taxon>Fungi</taxon>
        <taxon>Dikarya</taxon>
        <taxon>Ascomycota</taxon>
        <taxon>Saccharomycotina</taxon>
        <taxon>Pichiomycetes</taxon>
        <taxon>Debaryomycetaceae</taxon>
        <taxon>Spathaspora</taxon>
    </lineage>
</organism>
<dbReference type="PANTHER" id="PTHR16171:SF7">
    <property type="entry name" value="DNA REPAIR PROTEIN RAD2"/>
    <property type="match status" value="1"/>
</dbReference>
<keyword evidence="9" id="KW-0460">Magnesium</keyword>
<evidence type="ECO:0000256" key="3">
    <source>
        <dbReference type="ARBA" id="ARBA00005283"/>
    </source>
</evidence>
<dbReference type="GO" id="GO:0006289">
    <property type="term" value="P:nucleotide-excision repair"/>
    <property type="evidence" value="ECO:0007669"/>
    <property type="project" value="UniProtKB-ARBA"/>
</dbReference>
<dbReference type="InterPro" id="IPR006086">
    <property type="entry name" value="XPG-I_dom"/>
</dbReference>
<evidence type="ECO:0000256" key="2">
    <source>
        <dbReference type="ARBA" id="ARBA00004123"/>
    </source>
</evidence>
<evidence type="ECO:0000256" key="4">
    <source>
        <dbReference type="ARBA" id="ARBA00022722"/>
    </source>
</evidence>
<dbReference type="CDD" id="cd09868">
    <property type="entry name" value="PIN_XPG_RAD2"/>
    <property type="match status" value="2"/>
</dbReference>
<feature type="compositionally biased region" description="Basic and acidic residues" evidence="14">
    <location>
        <begin position="506"/>
        <end position="521"/>
    </location>
</feature>
<keyword evidence="7" id="KW-0227">DNA damage</keyword>
<dbReference type="GO" id="GO:0046872">
    <property type="term" value="F:metal ion binding"/>
    <property type="evidence" value="ECO:0007669"/>
    <property type="project" value="UniProtKB-KW"/>
</dbReference>
<accession>A0A8J5QWG5</accession>
<proteinExistence type="inferred from homology"/>
<dbReference type="Proteomes" id="UP000694255">
    <property type="component" value="Unassembled WGS sequence"/>
</dbReference>